<organism evidence="4 5">
    <name type="scientific">Phreatobacter cathodiphilus</name>
    <dbReference type="NCBI Taxonomy" id="1868589"/>
    <lineage>
        <taxon>Bacteria</taxon>
        <taxon>Pseudomonadati</taxon>
        <taxon>Pseudomonadota</taxon>
        <taxon>Alphaproteobacteria</taxon>
        <taxon>Hyphomicrobiales</taxon>
        <taxon>Phreatobacteraceae</taxon>
        <taxon>Phreatobacter</taxon>
    </lineage>
</organism>
<name>A0A2S0NBJ1_9HYPH</name>
<dbReference type="Pfam" id="PF01822">
    <property type="entry name" value="WSC"/>
    <property type="match status" value="1"/>
</dbReference>
<proteinExistence type="predicted"/>
<keyword evidence="5" id="KW-1185">Reference proteome</keyword>
<dbReference type="Proteomes" id="UP000237889">
    <property type="component" value="Chromosome"/>
</dbReference>
<keyword evidence="2" id="KW-0812">Transmembrane</keyword>
<dbReference type="AlphaFoldDB" id="A0A2S0NBJ1"/>
<dbReference type="EMBL" id="CP027668">
    <property type="protein sequence ID" value="AVO45520.1"/>
    <property type="molecule type" value="Genomic_DNA"/>
</dbReference>
<feature type="domain" description="WSC" evidence="3">
    <location>
        <begin position="186"/>
        <end position="277"/>
    </location>
</feature>
<reference evidence="4 5" key="1">
    <citation type="submission" date="2018-03" db="EMBL/GenBank/DDBJ databases">
        <title>Genome sequencing of Phreatobacter sp.</title>
        <authorList>
            <person name="Kim S.-J."/>
            <person name="Heo J."/>
            <person name="Kwon S.-W."/>
        </authorList>
    </citation>
    <scope>NUCLEOTIDE SEQUENCE [LARGE SCALE GENOMIC DNA]</scope>
    <source>
        <strain evidence="4 5">S-12</strain>
    </source>
</reference>
<protein>
    <recommendedName>
        <fullName evidence="3">WSC domain-containing protein</fullName>
    </recommendedName>
</protein>
<evidence type="ECO:0000313" key="4">
    <source>
        <dbReference type="EMBL" id="AVO45520.1"/>
    </source>
</evidence>
<dbReference type="KEGG" id="phr:C6569_10840"/>
<evidence type="ECO:0000259" key="3">
    <source>
        <dbReference type="PROSITE" id="PS51212"/>
    </source>
</evidence>
<feature type="region of interest" description="Disordered" evidence="1">
    <location>
        <begin position="100"/>
        <end position="128"/>
    </location>
</feature>
<evidence type="ECO:0000256" key="1">
    <source>
        <dbReference type="SAM" id="MobiDB-lite"/>
    </source>
</evidence>
<evidence type="ECO:0000256" key="2">
    <source>
        <dbReference type="SAM" id="Phobius"/>
    </source>
</evidence>
<evidence type="ECO:0000313" key="5">
    <source>
        <dbReference type="Proteomes" id="UP000237889"/>
    </source>
</evidence>
<sequence>MIGPYVKATLLILARFDWRDDEVARRVEAMAVARLPGIVLPGGADAETEERLSGVLRAILTHVVAHAKAPDFDLQAFAERDFDPWWRRAFLPDEDPAVPAAPALAADPPRPSPETVAPAVRRPRPAAPPAATSLGWVIVLTLILGVSGAAFGLWAIFQPDDRPVVNVTTPFDGKVVQAGVPYVIDGWAFRGCFVDSPDRDLAFVSPPMTLTLQACSALCTARGARHMGLQNTNQCSCGNAEFGRHGRAQSCNKPCSGDGRAICGDVWSQAIFTRVGQ</sequence>
<accession>A0A2S0NBJ1</accession>
<keyword evidence="2" id="KW-0472">Membrane</keyword>
<dbReference type="SMART" id="SM00321">
    <property type="entry name" value="WSC"/>
    <property type="match status" value="1"/>
</dbReference>
<feature type="transmembrane region" description="Helical" evidence="2">
    <location>
        <begin position="134"/>
        <end position="157"/>
    </location>
</feature>
<keyword evidence="2" id="KW-1133">Transmembrane helix</keyword>
<dbReference type="InterPro" id="IPR002889">
    <property type="entry name" value="WSC_carb-bd"/>
</dbReference>
<dbReference type="PROSITE" id="PS51212">
    <property type="entry name" value="WSC"/>
    <property type="match status" value="1"/>
</dbReference>
<gene>
    <name evidence="4" type="ORF">C6569_10840</name>
</gene>